<reference evidence="2" key="2">
    <citation type="submission" date="2006-01" db="EMBL/GenBank/DDBJ databases">
        <authorList>
            <person name="Genoscope"/>
        </authorList>
    </citation>
    <scope>NUCLEOTIDE SEQUENCE</scope>
</reference>
<evidence type="ECO:0000313" key="2">
    <source>
        <dbReference type="EMBL" id="CAJ73992.1"/>
    </source>
</evidence>
<dbReference type="RefSeq" id="WP_164994709.1">
    <property type="nucleotide sequence ID" value="NZ_CP049055.1"/>
</dbReference>
<accession>Q1Q1U8</accession>
<proteinExistence type="predicted"/>
<reference evidence="2" key="1">
    <citation type="journal article" date="2006" name="Nature">
        <title>Deciphering the evolution and metabolism of an anammox bacterium from a community genome.</title>
        <authorList>
            <person name="Strous M."/>
            <person name="Pelletier E."/>
            <person name="Mangenot S."/>
            <person name="Rattei T."/>
            <person name="Lehner A."/>
            <person name="Taylor M.W."/>
            <person name="Horn M."/>
            <person name="Daims H."/>
            <person name="Bartol-Mavel D."/>
            <person name="Wincker P."/>
            <person name="Barbe V."/>
            <person name="Fonknechten N."/>
            <person name="Vallenet D."/>
            <person name="Segurens B."/>
            <person name="Schenowitz-Truong C."/>
            <person name="Medigue C."/>
            <person name="Collingro A."/>
            <person name="Snel B."/>
            <person name="Dutilh B.E."/>
            <person name="OpDenCamp H.J.M."/>
            <person name="vanDerDrift C."/>
            <person name="Cirpus I."/>
            <person name="vanDePas-Schoonen K.T."/>
            <person name="Harhangi H.R."/>
            <person name="vanNiftrik L."/>
            <person name="Schmid M."/>
            <person name="Keltjens J."/>
            <person name="vanDeVossenberg J."/>
            <person name="Kartal B."/>
            <person name="Meier H."/>
            <person name="Frishman D."/>
            <person name="Huynen M.A."/>
            <person name="Mewes H."/>
            <person name="Weissenbach J."/>
            <person name="Jetten M.S.M."/>
            <person name="Wagner M."/>
            <person name="LePaslier D."/>
        </authorList>
    </citation>
    <scope>NUCLEOTIDE SEQUENCE</scope>
</reference>
<dbReference type="Proteomes" id="UP000501926">
    <property type="component" value="Chromosome"/>
</dbReference>
<evidence type="ECO:0000313" key="3">
    <source>
        <dbReference type="EMBL" id="QII11022.1"/>
    </source>
</evidence>
<gene>
    <name evidence="3" type="ORF">KsCSTR_16430</name>
    <name evidence="2" type="ORF">kuste3233</name>
</gene>
<evidence type="ECO:0000313" key="4">
    <source>
        <dbReference type="Proteomes" id="UP000501926"/>
    </source>
</evidence>
<dbReference type="Pfam" id="PF00534">
    <property type="entry name" value="Glycos_transf_1"/>
    <property type="match status" value="1"/>
</dbReference>
<dbReference type="EMBL" id="CT573071">
    <property type="protein sequence ID" value="CAJ73992.1"/>
    <property type="molecule type" value="Genomic_DNA"/>
</dbReference>
<dbReference type="EMBL" id="CP049055">
    <property type="protein sequence ID" value="QII11022.1"/>
    <property type="molecule type" value="Genomic_DNA"/>
</dbReference>
<dbReference type="SUPFAM" id="SSF53756">
    <property type="entry name" value="UDP-Glycosyltransferase/glycogen phosphorylase"/>
    <property type="match status" value="1"/>
</dbReference>
<dbReference type="InterPro" id="IPR001296">
    <property type="entry name" value="Glyco_trans_1"/>
</dbReference>
<sequence>MKENKTKLPGRVLIVTSGYPPIIGGSSTVFINLLGNIDPSTFVILTKSWGYGLGMEKPKGYNVYRVPRLKYTFLRGQRYWEPLIKHFVVSRIVKMGMRAIREMKCTGILAAFPCLPYMEAGYLLAKKSGLPFSVYLHDTVLEANVGQLFYENWARKIQDLIFPKAKPIFVMSEGIKQFYKTQYCMDTIVLSHCFNEPLPQEYDSESTNKNNIINLFFGGNIYRTCLSALKNIFVAIKNEPDIHITISNPYTLHPGLSLPDNRLHHCFSSERYDFLRKLMQSDVTIVPLGFTKEVHHGEISTIFPTKCIEYFWAGKPILVHCPKDYFLARFFEEHECGMVVSDPDPQTIRDAIRKLINDNELRAKFIKGARKALSLFDGKRVAEILSDNLFKR</sequence>
<organism evidence="2">
    <name type="scientific">Kuenenia stuttgartiensis</name>
    <dbReference type="NCBI Taxonomy" id="174633"/>
    <lineage>
        <taxon>Bacteria</taxon>
        <taxon>Pseudomonadati</taxon>
        <taxon>Planctomycetota</taxon>
        <taxon>Candidatus Brocadiia</taxon>
        <taxon>Candidatus Brocadiales</taxon>
        <taxon>Candidatus Brocadiaceae</taxon>
        <taxon>Candidatus Kuenenia</taxon>
    </lineage>
</organism>
<evidence type="ECO:0000259" key="1">
    <source>
        <dbReference type="Pfam" id="PF00534"/>
    </source>
</evidence>
<dbReference type="AlphaFoldDB" id="Q1Q1U8"/>
<dbReference type="GO" id="GO:0016757">
    <property type="term" value="F:glycosyltransferase activity"/>
    <property type="evidence" value="ECO:0007669"/>
    <property type="project" value="InterPro"/>
</dbReference>
<name>Q1Q1U8_KUEST</name>
<reference evidence="3 4" key="3">
    <citation type="submission" date="2020-02" db="EMBL/GenBank/DDBJ databases">
        <title>Newly sequenced genome of strain CSTR1 showed variability in Candidatus Kuenenia stuttgartiensis genomes.</title>
        <authorList>
            <person name="Ding C."/>
            <person name="Adrian L."/>
        </authorList>
    </citation>
    <scope>NUCLEOTIDE SEQUENCE [LARGE SCALE GENOMIC DNA]</scope>
    <source>
        <strain evidence="3 4">CSTR1</strain>
    </source>
</reference>
<dbReference type="Gene3D" id="3.40.50.2000">
    <property type="entry name" value="Glycogen Phosphorylase B"/>
    <property type="match status" value="2"/>
</dbReference>
<protein>
    <recommendedName>
        <fullName evidence="1">Glycosyl transferase family 1 domain-containing protein</fullName>
    </recommendedName>
</protein>
<feature type="domain" description="Glycosyl transferase family 1" evidence="1">
    <location>
        <begin position="282"/>
        <end position="371"/>
    </location>
</feature>